<evidence type="ECO:0000256" key="1">
    <source>
        <dbReference type="SAM" id="Phobius"/>
    </source>
</evidence>
<dbReference type="RefSeq" id="WP_068843740.1">
    <property type="nucleotide sequence ID" value="NZ_FRBT01000004.1"/>
</dbReference>
<keyword evidence="3" id="KW-1185">Reference proteome</keyword>
<gene>
    <name evidence="2" type="ORF">SAMN05444484_104433</name>
</gene>
<organism evidence="2 3">
    <name type="scientific">Flavobacterium chilense</name>
    <dbReference type="NCBI Taxonomy" id="946677"/>
    <lineage>
        <taxon>Bacteria</taxon>
        <taxon>Pseudomonadati</taxon>
        <taxon>Bacteroidota</taxon>
        <taxon>Flavobacteriia</taxon>
        <taxon>Flavobacteriales</taxon>
        <taxon>Flavobacteriaceae</taxon>
        <taxon>Flavobacterium</taxon>
    </lineage>
</organism>
<dbReference type="Proteomes" id="UP000184028">
    <property type="component" value="Unassembled WGS sequence"/>
</dbReference>
<feature type="transmembrane region" description="Helical" evidence="1">
    <location>
        <begin position="42"/>
        <end position="68"/>
    </location>
</feature>
<evidence type="ECO:0000313" key="3">
    <source>
        <dbReference type="Proteomes" id="UP000184028"/>
    </source>
</evidence>
<keyword evidence="1" id="KW-0812">Transmembrane</keyword>
<feature type="transmembrane region" description="Helical" evidence="1">
    <location>
        <begin position="105"/>
        <end position="124"/>
    </location>
</feature>
<accession>A0A1M7H2N8</accession>
<sequence>MNAIFLLRHWIFTLLLGTIIFSIINGYSANWSSRNFSDFFQLYPFMVIIGLLLSLPTYLLYIFITTVLKNKNIKIVHEKTILIIFVISGVFITTALINGTVWFDLAISYSLSTIIATFFFTMHFKNDKG</sequence>
<dbReference type="STRING" id="946677.SAMN05444484_104433"/>
<dbReference type="OrthoDB" id="1366041at2"/>
<dbReference type="AlphaFoldDB" id="A0A1M7H2N8"/>
<feature type="transmembrane region" description="Helical" evidence="1">
    <location>
        <begin position="80"/>
        <end position="99"/>
    </location>
</feature>
<dbReference type="EMBL" id="FRBT01000004">
    <property type="protein sequence ID" value="SHM22596.1"/>
    <property type="molecule type" value="Genomic_DNA"/>
</dbReference>
<protein>
    <submittedName>
        <fullName evidence="2">Uncharacterized protein</fullName>
    </submittedName>
</protein>
<keyword evidence="1" id="KW-0472">Membrane</keyword>
<reference evidence="3" key="1">
    <citation type="submission" date="2016-11" db="EMBL/GenBank/DDBJ databases">
        <authorList>
            <person name="Varghese N."/>
            <person name="Submissions S."/>
        </authorList>
    </citation>
    <scope>NUCLEOTIDE SEQUENCE [LARGE SCALE GENOMIC DNA]</scope>
    <source>
        <strain evidence="3">DSM 24724</strain>
    </source>
</reference>
<keyword evidence="1" id="KW-1133">Transmembrane helix</keyword>
<name>A0A1M7H2N8_9FLAO</name>
<evidence type="ECO:0000313" key="2">
    <source>
        <dbReference type="EMBL" id="SHM22596.1"/>
    </source>
</evidence>
<proteinExistence type="predicted"/>